<dbReference type="RefSeq" id="WP_184711154.1">
    <property type="nucleotide sequence ID" value="NZ_JACHKZ010000033.1"/>
</dbReference>
<comment type="caution">
    <text evidence="1">The sequence shown here is derived from an EMBL/GenBank/DDBJ whole genome shotgun (WGS) entry which is preliminary data.</text>
</comment>
<dbReference type="Proteomes" id="UP000562492">
    <property type="component" value="Unassembled WGS sequence"/>
</dbReference>
<accession>A0ABR6RKI8</accession>
<protein>
    <submittedName>
        <fullName evidence="1">Uncharacterized protein</fullName>
    </submittedName>
</protein>
<evidence type="ECO:0000313" key="2">
    <source>
        <dbReference type="Proteomes" id="UP000562492"/>
    </source>
</evidence>
<proteinExistence type="predicted"/>
<evidence type="ECO:0000313" key="1">
    <source>
        <dbReference type="EMBL" id="MBB6579572.1"/>
    </source>
</evidence>
<name>A0ABR6RKI8_9BURK</name>
<reference evidence="1 2" key="1">
    <citation type="submission" date="2020-08" db="EMBL/GenBank/DDBJ databases">
        <title>Functional genomics of gut bacteria from endangered species of beetles.</title>
        <authorList>
            <person name="Carlos-Shanley C."/>
        </authorList>
    </citation>
    <scope>NUCLEOTIDE SEQUENCE [LARGE SCALE GENOMIC DNA]</scope>
    <source>
        <strain evidence="1 2">S00124</strain>
    </source>
</reference>
<dbReference type="EMBL" id="JACHKZ010000033">
    <property type="protein sequence ID" value="MBB6579572.1"/>
    <property type="molecule type" value="Genomic_DNA"/>
</dbReference>
<keyword evidence="2" id="KW-1185">Reference proteome</keyword>
<gene>
    <name evidence="1" type="ORF">HNP33_003686</name>
</gene>
<organism evidence="1 2">
    <name type="scientific">Comamonas odontotermitis</name>
    <dbReference type="NCBI Taxonomy" id="379895"/>
    <lineage>
        <taxon>Bacteria</taxon>
        <taxon>Pseudomonadati</taxon>
        <taxon>Pseudomonadota</taxon>
        <taxon>Betaproteobacteria</taxon>
        <taxon>Burkholderiales</taxon>
        <taxon>Comamonadaceae</taxon>
        <taxon>Comamonas</taxon>
    </lineage>
</organism>
<sequence>MIQSLHIEKSAPGQYLARVMNEHSEALSFTSSCIAGAIRDAARMIPKAKAFHIWYEHVSIGTTPVLHMQNDSETLASKLKLLHGQFWG</sequence>